<keyword evidence="2" id="KW-0472">Membrane</keyword>
<evidence type="ECO:0000313" key="4">
    <source>
        <dbReference type="Proteomes" id="UP000765509"/>
    </source>
</evidence>
<proteinExistence type="predicted"/>
<gene>
    <name evidence="3" type="ORF">O181_049296</name>
</gene>
<dbReference type="AlphaFoldDB" id="A0A9Q3DS53"/>
<feature type="compositionally biased region" description="Low complexity" evidence="1">
    <location>
        <begin position="927"/>
        <end position="943"/>
    </location>
</feature>
<feature type="region of interest" description="Disordered" evidence="1">
    <location>
        <begin position="92"/>
        <end position="111"/>
    </location>
</feature>
<feature type="region of interest" description="Disordered" evidence="1">
    <location>
        <begin position="927"/>
        <end position="1003"/>
    </location>
</feature>
<dbReference type="OrthoDB" id="2507098at2759"/>
<feature type="region of interest" description="Disordered" evidence="1">
    <location>
        <begin position="456"/>
        <end position="579"/>
    </location>
</feature>
<feature type="compositionally biased region" description="Basic residues" evidence="1">
    <location>
        <begin position="463"/>
        <end position="473"/>
    </location>
</feature>
<organism evidence="3 4">
    <name type="scientific">Austropuccinia psidii MF-1</name>
    <dbReference type="NCBI Taxonomy" id="1389203"/>
    <lineage>
        <taxon>Eukaryota</taxon>
        <taxon>Fungi</taxon>
        <taxon>Dikarya</taxon>
        <taxon>Basidiomycota</taxon>
        <taxon>Pucciniomycotina</taxon>
        <taxon>Pucciniomycetes</taxon>
        <taxon>Pucciniales</taxon>
        <taxon>Sphaerophragmiaceae</taxon>
        <taxon>Austropuccinia</taxon>
    </lineage>
</organism>
<name>A0A9Q3DS53_9BASI</name>
<evidence type="ECO:0000256" key="2">
    <source>
        <dbReference type="SAM" id="Phobius"/>
    </source>
</evidence>
<keyword evidence="2" id="KW-0812">Transmembrane</keyword>
<feature type="compositionally biased region" description="Low complexity" evidence="1">
    <location>
        <begin position="1074"/>
        <end position="1089"/>
    </location>
</feature>
<feature type="region of interest" description="Disordered" evidence="1">
    <location>
        <begin position="631"/>
        <end position="656"/>
    </location>
</feature>
<feature type="compositionally biased region" description="Basic and acidic residues" evidence="1">
    <location>
        <begin position="991"/>
        <end position="1002"/>
    </location>
</feature>
<keyword evidence="2" id="KW-1133">Transmembrane helix</keyword>
<evidence type="ECO:0000256" key="1">
    <source>
        <dbReference type="SAM" id="MobiDB-lite"/>
    </source>
</evidence>
<feature type="region of interest" description="Disordered" evidence="1">
    <location>
        <begin position="1072"/>
        <end position="1104"/>
    </location>
</feature>
<comment type="caution">
    <text evidence="3">The sequence shown here is derived from an EMBL/GenBank/DDBJ whole genome shotgun (WGS) entry which is preliminary data.</text>
</comment>
<feature type="compositionally biased region" description="Polar residues" evidence="1">
    <location>
        <begin position="1090"/>
        <end position="1104"/>
    </location>
</feature>
<accession>A0A9Q3DS53</accession>
<feature type="transmembrane region" description="Helical" evidence="2">
    <location>
        <begin position="148"/>
        <end position="171"/>
    </location>
</feature>
<keyword evidence="4" id="KW-1185">Reference proteome</keyword>
<feature type="compositionally biased region" description="Low complexity" evidence="1">
    <location>
        <begin position="99"/>
        <end position="111"/>
    </location>
</feature>
<feature type="compositionally biased region" description="Low complexity" evidence="1">
    <location>
        <begin position="537"/>
        <end position="558"/>
    </location>
</feature>
<reference evidence="3" key="1">
    <citation type="submission" date="2021-03" db="EMBL/GenBank/DDBJ databases">
        <title>Draft genome sequence of rust myrtle Austropuccinia psidii MF-1, a brazilian biotype.</title>
        <authorList>
            <person name="Quecine M.C."/>
            <person name="Pachon D.M.R."/>
            <person name="Bonatelli M.L."/>
            <person name="Correr F.H."/>
            <person name="Franceschini L.M."/>
            <person name="Leite T.F."/>
            <person name="Margarido G.R.A."/>
            <person name="Almeida C.A."/>
            <person name="Ferrarezi J.A."/>
            <person name="Labate C.A."/>
        </authorList>
    </citation>
    <scope>NUCLEOTIDE SEQUENCE</scope>
    <source>
        <strain evidence="3">MF-1</strain>
    </source>
</reference>
<evidence type="ECO:0000313" key="3">
    <source>
        <dbReference type="EMBL" id="MBW0509581.1"/>
    </source>
</evidence>
<feature type="compositionally biased region" description="Polar residues" evidence="1">
    <location>
        <begin position="849"/>
        <end position="871"/>
    </location>
</feature>
<feature type="region of interest" description="Disordered" evidence="1">
    <location>
        <begin position="849"/>
        <end position="876"/>
    </location>
</feature>
<dbReference type="Proteomes" id="UP000765509">
    <property type="component" value="Unassembled WGS sequence"/>
</dbReference>
<dbReference type="EMBL" id="AVOT02021022">
    <property type="protein sequence ID" value="MBW0509581.1"/>
    <property type="molecule type" value="Genomic_DNA"/>
</dbReference>
<protein>
    <submittedName>
        <fullName evidence="3">Uncharacterized protein</fullName>
    </submittedName>
</protein>
<sequence>MAQPLPDWLRPVTLRYQDSDIFTTGLVQLPIPYQGPSIPIEWPFTSIQPSAALPTSFPSQSLTYSPSSLQTITFYNGDGPFTVSQGLILTSPPAPSTSPAPNSISQTQTSPSTTSQLVVLTTLIVNHPSTNFPSPISENPLGGSYNSLVTGFIILLLILFVLIIGILIVLIRRQRIFKAHRHLLDGESSPIDYPFNSQLLPQHHHGSQTHQSQLEALRNQHAWTTSNNQGLVQNPILEKDFTQPQLDPLLPFQKTSPHLSNRWDKCKNALITLIKPFRTDKTVRARTAYDHLAQSAPNRSKNPYHDPSVSTATCERVSRWRIACESPSSSVVYVLGTIKSSQNSHHKKLNQIGNNDFIPDLSKLGSSLSKGKNIKKQIKPTLNNLSSLPASVPNPENLMALDQQQPIISSSKQKLKPTIESLLQLSAFRGFTSKQSSYQPKESLLKGSFIKSSIHIPQSLKTKPSHSTKKGSSLKRYSEDSPPLLLETAQDQVSESDATDEGDSPLDFITLPLRSPPQSRKAISGSHQANQNHSFDLIGLSTSTTHSSSTPPLVSPLKPVRRKKHSGPIASGTDLDSRPSHSLLLNSSIDIPSDNTEKALPKQLPVLPLTANRPLASKKKTQHQIGFIHSSNNQVHQTQHNSIESGSSLETNLSRSGHTSGLLNKSIVSSSLLFPIPPTSSRVILNDKHSDQIIPINPDATTLKTASQRTASSASDEDILFTGYGGSAPIGNTGGVSELGILEPHPLSGHLVSLSSPPCLNSSQAEFHQTQNIEPTERALITSIERSKADDLFYVKPKQAYASGSQWTLGQRLEFGRIGSSIGEERSEAIQLVPPILSASSTTASLNSGFVNSTSSHEISENQSNSSSTEGENPDKKSDVILSYQVINNPYVPFSLSSNYPLAQNDHVGHRVNRSVSSSFLGSIFSLGQDRRSGSSSPSGTPRAVKSVEGNDGVDFRPMLNERSPLQRIAEKARRHPKSKENLTQISNESKNSKREDDHVVESKLSSKYSFATLGRRLDVQTDVKEVRANNHNTSIILNPNNSVEGINSSKSYVSSEKATISDGSLATYPQEISQAASSHNTTNTSQTSINQRDLTQTDDVGDI</sequence>
<feature type="compositionally biased region" description="Polar residues" evidence="1">
    <location>
        <begin position="525"/>
        <end position="534"/>
    </location>
</feature>